<dbReference type="Pfam" id="PF07700">
    <property type="entry name" value="HNOB"/>
    <property type="match status" value="1"/>
</dbReference>
<dbReference type="SUPFAM" id="SSF58104">
    <property type="entry name" value="Methyl-accepting chemotaxis protein (MCP) signaling domain"/>
    <property type="match status" value="1"/>
</dbReference>
<dbReference type="PANTHER" id="PTHR32089:SF112">
    <property type="entry name" value="LYSOZYME-LIKE PROTEIN-RELATED"/>
    <property type="match status" value="1"/>
</dbReference>
<dbReference type="STRING" id="1123404.SAMN02745784_02362"/>
<dbReference type="PANTHER" id="PTHR32089">
    <property type="entry name" value="METHYL-ACCEPTING CHEMOTAXIS PROTEIN MCPB"/>
    <property type="match status" value="1"/>
</dbReference>
<evidence type="ECO:0000313" key="6">
    <source>
        <dbReference type="Proteomes" id="UP000184114"/>
    </source>
</evidence>
<dbReference type="InterPro" id="IPR024096">
    <property type="entry name" value="NO_sig/Golgi_transp_ligand-bd"/>
</dbReference>
<accession>A0A1M4XT01</accession>
<evidence type="ECO:0000256" key="3">
    <source>
        <dbReference type="SAM" id="Phobius"/>
    </source>
</evidence>
<keyword evidence="3" id="KW-0472">Membrane</keyword>
<dbReference type="InterPro" id="IPR011644">
    <property type="entry name" value="Heme_NO-bd"/>
</dbReference>
<dbReference type="Gene3D" id="1.10.287.950">
    <property type="entry name" value="Methyl-accepting chemotaxis protein"/>
    <property type="match status" value="1"/>
</dbReference>
<organism evidence="5 6">
    <name type="scientific">Tissierella praeacuta DSM 18095</name>
    <dbReference type="NCBI Taxonomy" id="1123404"/>
    <lineage>
        <taxon>Bacteria</taxon>
        <taxon>Bacillati</taxon>
        <taxon>Bacillota</taxon>
        <taxon>Tissierellia</taxon>
        <taxon>Tissierellales</taxon>
        <taxon>Tissierellaceae</taxon>
        <taxon>Tissierella</taxon>
    </lineage>
</organism>
<evidence type="ECO:0000256" key="1">
    <source>
        <dbReference type="ARBA" id="ARBA00023224"/>
    </source>
</evidence>
<dbReference type="Pfam" id="PF00015">
    <property type="entry name" value="MCPsignal"/>
    <property type="match status" value="1"/>
</dbReference>
<protein>
    <submittedName>
        <fullName evidence="5">Methyl-accepting chemotaxis protein</fullName>
    </submittedName>
</protein>
<dbReference type="Gene3D" id="3.90.1520.10">
    <property type="entry name" value="H-NOX domain"/>
    <property type="match status" value="1"/>
</dbReference>
<proteinExistence type="predicted"/>
<feature type="domain" description="Methyl-accepting transducer" evidence="4">
    <location>
        <begin position="314"/>
        <end position="564"/>
    </location>
</feature>
<dbReference type="PROSITE" id="PS50111">
    <property type="entry name" value="CHEMOTAXIS_TRANSDUC_2"/>
    <property type="match status" value="1"/>
</dbReference>
<feature type="transmembrane region" description="Helical" evidence="3">
    <location>
        <begin position="202"/>
        <end position="221"/>
    </location>
</feature>
<dbReference type="GO" id="GO:0020037">
    <property type="term" value="F:heme binding"/>
    <property type="evidence" value="ECO:0007669"/>
    <property type="project" value="InterPro"/>
</dbReference>
<dbReference type="AlphaFoldDB" id="A0A1M4XT01"/>
<dbReference type="SMART" id="SM00283">
    <property type="entry name" value="MA"/>
    <property type="match status" value="1"/>
</dbReference>
<evidence type="ECO:0000256" key="2">
    <source>
        <dbReference type="PROSITE-ProRule" id="PRU00284"/>
    </source>
</evidence>
<dbReference type="GO" id="GO:0016020">
    <property type="term" value="C:membrane"/>
    <property type="evidence" value="ECO:0007669"/>
    <property type="project" value="InterPro"/>
</dbReference>
<dbReference type="GeneID" id="90993840"/>
<dbReference type="InterPro" id="IPR038158">
    <property type="entry name" value="H-NOX_domain_sf"/>
</dbReference>
<gene>
    <name evidence="5" type="ORF">SAMN02745784_02362</name>
</gene>
<name>A0A1M4XT01_9FIRM</name>
<evidence type="ECO:0000259" key="4">
    <source>
        <dbReference type="PROSITE" id="PS50111"/>
    </source>
</evidence>
<keyword evidence="3" id="KW-0812">Transmembrane</keyword>
<keyword evidence="6" id="KW-1185">Reference proteome</keyword>
<dbReference type="EMBL" id="FQTY01000013">
    <property type="protein sequence ID" value="SHE96486.1"/>
    <property type="molecule type" value="Genomic_DNA"/>
</dbReference>
<keyword evidence="3" id="KW-1133">Transmembrane helix</keyword>
<keyword evidence="1 2" id="KW-0807">Transducer</keyword>
<dbReference type="GO" id="GO:0007165">
    <property type="term" value="P:signal transduction"/>
    <property type="evidence" value="ECO:0007669"/>
    <property type="project" value="UniProtKB-KW"/>
</dbReference>
<dbReference type="RefSeq" id="WP_072976516.1">
    <property type="nucleotide sequence ID" value="NZ_FQTY01000013.1"/>
</dbReference>
<feature type="transmembrane region" description="Helical" evidence="3">
    <location>
        <begin position="227"/>
        <end position="246"/>
    </location>
</feature>
<evidence type="ECO:0000313" key="5">
    <source>
        <dbReference type="EMBL" id="SHE96486.1"/>
    </source>
</evidence>
<dbReference type="InterPro" id="IPR004089">
    <property type="entry name" value="MCPsignal_dom"/>
</dbReference>
<dbReference type="Proteomes" id="UP000184114">
    <property type="component" value="Unassembled WGS sequence"/>
</dbReference>
<dbReference type="SUPFAM" id="SSF111126">
    <property type="entry name" value="Ligand-binding domain in the NO signalling and Golgi transport"/>
    <property type="match status" value="1"/>
</dbReference>
<sequence length="600" mass="67307">MKGTIVSAWVQTCRELYGESLTNEALENFNISPNKIFTPTEDIDDKAARGILDYIAQKLGKKTDEVWRTMGNHNVITYTKVYPAFFRYKNLYSFLQAMYDIHVVVTKRIPGAKPPILGIKPIDKHTAHMTYSSSRGMFPYFHGMLEGAAKYFKEDITVETLEKTEDFTKIAITFTEEIYYQRKFRFNKLLSFGFIKSMEGKIAIASLLLVGLPVTLLSKFASSSTAFFGTLILSAIVPFLISKGLFKPLKFIYNSLDEIVDKDLSMVLDIDTNDFFEDINKKVKNLKESIKADFVGYKGTTDELNVFADKFAEISSNMSFTSNEISNVVEQVAGGAINQADETEQVAYKLNDSIVSLNEVVKKENAGKEELESAVTQINQGFEDLKSTSDSLNHVLLQFSQVQSKGQDLQNRATEVRNIVETVEKIAEQTNLLALNASIEASRAGEYGRGFTVVAMEIRKLAEGSKEAVKTINDNLESFIKDIDGFVFDISDQFNILEKENIKLNSVAEENSNSVNSIAQVSELIIELTKELTNETNNINSISQGIESLAAIAEENSASSQEVSANVQSYTEEIRKMTESIYEFKKVSMEFSKELEKYIV</sequence>
<reference evidence="6" key="1">
    <citation type="submission" date="2016-11" db="EMBL/GenBank/DDBJ databases">
        <authorList>
            <person name="Varghese N."/>
            <person name="Submissions S."/>
        </authorList>
    </citation>
    <scope>NUCLEOTIDE SEQUENCE [LARGE SCALE GENOMIC DNA]</scope>
    <source>
        <strain evidence="6">DSM 18095</strain>
    </source>
</reference>